<dbReference type="EC" id="2.7.8.-" evidence="12 13"/>
<dbReference type="Pfam" id="PF13396">
    <property type="entry name" value="PLDc_N"/>
    <property type="match status" value="1"/>
</dbReference>
<evidence type="ECO:0000256" key="13">
    <source>
        <dbReference type="NCBIfam" id="TIGR04265"/>
    </source>
</evidence>
<evidence type="ECO:0000256" key="8">
    <source>
        <dbReference type="ARBA" id="ARBA00023098"/>
    </source>
</evidence>
<evidence type="ECO:0000256" key="5">
    <source>
        <dbReference type="ARBA" id="ARBA00022692"/>
    </source>
</evidence>
<evidence type="ECO:0000256" key="11">
    <source>
        <dbReference type="ARBA" id="ARBA00023264"/>
    </source>
</evidence>
<dbReference type="InterPro" id="IPR030874">
    <property type="entry name" value="Cardiolipin_synth_Firmi"/>
</dbReference>
<feature type="transmembrane region" description="Helical" evidence="12">
    <location>
        <begin position="33"/>
        <end position="53"/>
    </location>
</feature>
<evidence type="ECO:0000256" key="7">
    <source>
        <dbReference type="ARBA" id="ARBA00022989"/>
    </source>
</evidence>
<feature type="active site" evidence="12">
    <location>
        <position position="223"/>
    </location>
</feature>
<evidence type="ECO:0000313" key="15">
    <source>
        <dbReference type="EMBL" id="EWH15010.1"/>
    </source>
</evidence>
<keyword evidence="9 12" id="KW-0472">Membrane</keyword>
<evidence type="ECO:0000256" key="2">
    <source>
        <dbReference type="ARBA" id="ARBA00022475"/>
    </source>
</evidence>
<evidence type="ECO:0000256" key="1">
    <source>
        <dbReference type="ARBA" id="ARBA00004651"/>
    </source>
</evidence>
<sequence>MNWILLLEILYALLLLFTCLRIIYDTRGTTKTLAYLLGAVFLPFLGIIIYFSFGINYRKHKMYANKFLLDSKQRKVLEKEIIAHSKEVLENGNEPAKSRSELVNLLLKDTASPLTNNNTVKLLLNGENKFPEVLKAIEKAQHHIHIEYYIFRDDKIGNTIEKLLLKKAKEGVKIRFIYDDYGSSEIRKTLSKRLRDAGIEAVPFYKIKLIAFANSLNYRNHRKIIVIDGKIGFVGGINVSDNYVNSTQTTDAVFWRDTHLKLEGPAVTYLQYIFLSDWNSCSNQNLILEKEMYVPFNSFTYTDTKLVQIAASGPDSNSPTILYSILQAIYLAEEEILITTPYFIPGESLLDALNIAAMSGLKVKLLVPYESDTLLVNAASRAYYREILNAGVEVYRYKKGFVHAKTIVTDKKIAIVGTANMDNRSFELNFEVNAIVYDEEIATELTKTFYNDLLDAEQIDKEKWINRPWYIRLGDKIAKLLSPML</sequence>
<keyword evidence="4 12" id="KW-0808">Transferase</keyword>
<dbReference type="Pfam" id="PF13091">
    <property type="entry name" value="PLDc_2"/>
    <property type="match status" value="2"/>
</dbReference>
<feature type="domain" description="PLD phosphodiesterase" evidence="14">
    <location>
        <begin position="216"/>
        <end position="243"/>
    </location>
</feature>
<keyword evidence="11 12" id="KW-1208">Phospholipid metabolism</keyword>
<dbReference type="NCBIfam" id="TIGR04265">
    <property type="entry name" value="bac_cardiolipin"/>
    <property type="match status" value="1"/>
</dbReference>
<dbReference type="RefSeq" id="WP_034642823.1">
    <property type="nucleotide sequence ID" value="NZ_ARZX01000001.1"/>
</dbReference>
<comment type="function">
    <text evidence="12">Catalyzes the reversible phosphatidyl group transfer from one phosphatidylglycerol molecule to another to form cardiolipin (CL) (diphosphatidylglycerol) and glycerol.</text>
</comment>
<feature type="active site" evidence="12">
    <location>
        <position position="405"/>
    </location>
</feature>
<dbReference type="Gene3D" id="3.30.870.10">
    <property type="entry name" value="Endonuclease Chain A"/>
    <property type="match status" value="2"/>
</dbReference>
<comment type="similarity">
    <text evidence="12">Belongs to the phospholipase D family. Cardiolipin synthase subfamily.</text>
</comment>
<evidence type="ECO:0000256" key="10">
    <source>
        <dbReference type="ARBA" id="ARBA00023209"/>
    </source>
</evidence>
<dbReference type="SUPFAM" id="SSF56024">
    <property type="entry name" value="Phospholipase D/nuclease"/>
    <property type="match status" value="2"/>
</dbReference>
<evidence type="ECO:0000256" key="9">
    <source>
        <dbReference type="ARBA" id="ARBA00023136"/>
    </source>
</evidence>
<dbReference type="CDD" id="cd09110">
    <property type="entry name" value="PLDc_CLS_1"/>
    <property type="match status" value="1"/>
</dbReference>
<keyword evidence="7 12" id="KW-1133">Transmembrane helix</keyword>
<feature type="domain" description="PLD phosphodiesterase" evidence="14">
    <location>
        <begin position="398"/>
        <end position="425"/>
    </location>
</feature>
<proteinExistence type="inferred from homology"/>
<name>A0ABN0RT22_9FLAO</name>
<dbReference type="InterPro" id="IPR027379">
    <property type="entry name" value="CLS_N"/>
</dbReference>
<feature type="active site" evidence="12">
    <location>
        <position position="221"/>
    </location>
</feature>
<evidence type="ECO:0000256" key="12">
    <source>
        <dbReference type="HAMAP-Rule" id="MF_01916"/>
    </source>
</evidence>
<dbReference type="CDD" id="cd09112">
    <property type="entry name" value="PLDc_CLS_2"/>
    <property type="match status" value="1"/>
</dbReference>
<dbReference type="Proteomes" id="UP000019275">
    <property type="component" value="Unassembled WGS sequence"/>
</dbReference>
<dbReference type="SMART" id="SM00155">
    <property type="entry name" value="PLDc"/>
    <property type="match status" value="2"/>
</dbReference>
<organism evidence="15 16">
    <name type="scientific">Cellulophaga geojensis KL-A</name>
    <dbReference type="NCBI Taxonomy" id="1328323"/>
    <lineage>
        <taxon>Bacteria</taxon>
        <taxon>Pseudomonadati</taxon>
        <taxon>Bacteroidota</taxon>
        <taxon>Flavobacteriia</taxon>
        <taxon>Flavobacteriales</taxon>
        <taxon>Flavobacteriaceae</taxon>
        <taxon>Cellulophaga</taxon>
    </lineage>
</organism>
<evidence type="ECO:0000313" key="16">
    <source>
        <dbReference type="Proteomes" id="UP000019275"/>
    </source>
</evidence>
<keyword evidence="2 12" id="KW-1003">Cell membrane</keyword>
<keyword evidence="10 12" id="KW-0594">Phospholipid biosynthesis</keyword>
<comment type="catalytic activity">
    <reaction evidence="12">
        <text>2 a 1,2-diacyl-sn-glycero-3-phospho-(1'-sn-glycerol) = a cardiolipin + glycerol</text>
        <dbReference type="Rhea" id="RHEA:31451"/>
        <dbReference type="ChEBI" id="CHEBI:17754"/>
        <dbReference type="ChEBI" id="CHEBI:62237"/>
        <dbReference type="ChEBI" id="CHEBI:64716"/>
    </reaction>
</comment>
<evidence type="ECO:0000256" key="6">
    <source>
        <dbReference type="ARBA" id="ARBA00022737"/>
    </source>
</evidence>
<dbReference type="PANTHER" id="PTHR21248:SF22">
    <property type="entry name" value="PHOSPHOLIPASE D"/>
    <property type="match status" value="1"/>
</dbReference>
<dbReference type="InterPro" id="IPR022924">
    <property type="entry name" value="Cardiolipin_synthase"/>
</dbReference>
<reference evidence="15 16" key="1">
    <citation type="journal article" date="2014" name="Genome Announc.">
        <title>Draft Genome Sequence of the Carrageenan-Degrading Bacterium Cellulophaga sp. Strain KL-A, Isolated from Decaying Marine Algae.</title>
        <authorList>
            <person name="Shan D."/>
            <person name="Ying J."/>
            <person name="Li X."/>
            <person name="Gao Z."/>
            <person name="Wei G."/>
            <person name="Shao Z."/>
        </authorList>
    </citation>
    <scope>NUCLEOTIDE SEQUENCE [LARGE SCALE GENOMIC DNA]</scope>
    <source>
        <strain evidence="15 16">KL-A</strain>
    </source>
</reference>
<dbReference type="EMBL" id="ARZX01000001">
    <property type="protein sequence ID" value="EWH15010.1"/>
    <property type="molecule type" value="Genomic_DNA"/>
</dbReference>
<feature type="active site" evidence="12">
    <location>
        <position position="228"/>
    </location>
</feature>
<keyword evidence="3 12" id="KW-0444">Lipid biosynthesis</keyword>
<keyword evidence="6" id="KW-0677">Repeat</keyword>
<dbReference type="HAMAP" id="MF_01916">
    <property type="entry name" value="Cardiolipin_synth_Cls"/>
    <property type="match status" value="1"/>
</dbReference>
<keyword evidence="8 12" id="KW-0443">Lipid metabolism</keyword>
<accession>A0ABN0RT22</accession>
<keyword evidence="5 12" id="KW-0812">Transmembrane</keyword>
<gene>
    <name evidence="15" type="ORF">KLA_00585</name>
</gene>
<feature type="active site" evidence="12">
    <location>
        <position position="403"/>
    </location>
</feature>
<evidence type="ECO:0000256" key="3">
    <source>
        <dbReference type="ARBA" id="ARBA00022516"/>
    </source>
</evidence>
<keyword evidence="16" id="KW-1185">Reference proteome</keyword>
<dbReference type="InterPro" id="IPR025202">
    <property type="entry name" value="PLD-like_dom"/>
</dbReference>
<feature type="transmembrane region" description="Helical" evidence="12">
    <location>
        <begin position="6"/>
        <end position="24"/>
    </location>
</feature>
<comment type="caution">
    <text evidence="15">The sequence shown here is derived from an EMBL/GenBank/DDBJ whole genome shotgun (WGS) entry which is preliminary data.</text>
</comment>
<comment type="subcellular location">
    <subcellularLocation>
        <location evidence="1 12">Cell membrane</location>
        <topology evidence="1 12">Multi-pass membrane protein</topology>
    </subcellularLocation>
</comment>
<protein>
    <recommendedName>
        <fullName evidence="12 13">Cardiolipin synthase</fullName>
        <shortName evidence="12">CL synthase</shortName>
        <ecNumber evidence="12 13">2.7.8.-</ecNumber>
    </recommendedName>
</protein>
<feature type="active site" evidence="12">
    <location>
        <position position="410"/>
    </location>
</feature>
<evidence type="ECO:0000259" key="14">
    <source>
        <dbReference type="PROSITE" id="PS50035"/>
    </source>
</evidence>
<dbReference type="PROSITE" id="PS50035">
    <property type="entry name" value="PLD"/>
    <property type="match status" value="2"/>
</dbReference>
<dbReference type="PANTHER" id="PTHR21248">
    <property type="entry name" value="CARDIOLIPIN SYNTHASE"/>
    <property type="match status" value="1"/>
</dbReference>
<evidence type="ECO:0000256" key="4">
    <source>
        <dbReference type="ARBA" id="ARBA00022679"/>
    </source>
</evidence>
<dbReference type="InterPro" id="IPR001736">
    <property type="entry name" value="PLipase_D/transphosphatidylase"/>
</dbReference>